<name>A0A6A5YVX6_9PLEO</name>
<dbReference type="SUPFAM" id="SSF52266">
    <property type="entry name" value="SGNH hydrolase"/>
    <property type="match status" value="1"/>
</dbReference>
<dbReference type="GO" id="GO:0004622">
    <property type="term" value="F:phosphatidylcholine lysophospholipase activity"/>
    <property type="evidence" value="ECO:0007669"/>
    <property type="project" value="TreeGrafter"/>
</dbReference>
<dbReference type="SMART" id="SM00060">
    <property type="entry name" value="FN3"/>
    <property type="match status" value="1"/>
</dbReference>
<protein>
    <submittedName>
        <fullName evidence="4">SGNH hydrolase-type esterase domain-containing protein</fullName>
    </submittedName>
</protein>
<feature type="region of interest" description="Disordered" evidence="1">
    <location>
        <begin position="75"/>
        <end position="98"/>
    </location>
</feature>
<dbReference type="InterPro" id="IPR036514">
    <property type="entry name" value="SGNH_hydro_sf"/>
</dbReference>
<keyword evidence="2" id="KW-0732">Signal</keyword>
<dbReference type="EMBL" id="ML977335">
    <property type="protein sequence ID" value="KAF2111230.1"/>
    <property type="molecule type" value="Genomic_DNA"/>
</dbReference>
<keyword evidence="5" id="KW-1185">Reference proteome</keyword>
<gene>
    <name evidence="4" type="ORF">BDV96DRAFT_499920</name>
</gene>
<evidence type="ECO:0000256" key="2">
    <source>
        <dbReference type="SAM" id="SignalP"/>
    </source>
</evidence>
<dbReference type="CDD" id="cd01833">
    <property type="entry name" value="XynB_like"/>
    <property type="match status" value="1"/>
</dbReference>
<organism evidence="4 5">
    <name type="scientific">Lophiotrema nucula</name>
    <dbReference type="NCBI Taxonomy" id="690887"/>
    <lineage>
        <taxon>Eukaryota</taxon>
        <taxon>Fungi</taxon>
        <taxon>Dikarya</taxon>
        <taxon>Ascomycota</taxon>
        <taxon>Pezizomycotina</taxon>
        <taxon>Dothideomycetes</taxon>
        <taxon>Pleosporomycetidae</taxon>
        <taxon>Pleosporales</taxon>
        <taxon>Lophiotremataceae</taxon>
        <taxon>Lophiotrema</taxon>
    </lineage>
</organism>
<dbReference type="PROSITE" id="PS50853">
    <property type="entry name" value="FN3"/>
    <property type="match status" value="1"/>
</dbReference>
<feature type="chain" id="PRO_5025493878" evidence="2">
    <location>
        <begin position="22"/>
        <end position="518"/>
    </location>
</feature>
<feature type="domain" description="Fibronectin type-III" evidence="3">
    <location>
        <begin position="376"/>
        <end position="465"/>
    </location>
</feature>
<proteinExistence type="predicted"/>
<evidence type="ECO:0000313" key="5">
    <source>
        <dbReference type="Proteomes" id="UP000799770"/>
    </source>
</evidence>
<evidence type="ECO:0000259" key="3">
    <source>
        <dbReference type="PROSITE" id="PS50853"/>
    </source>
</evidence>
<feature type="signal peptide" evidence="2">
    <location>
        <begin position="1"/>
        <end position="21"/>
    </location>
</feature>
<dbReference type="PANTHER" id="PTHR30383">
    <property type="entry name" value="THIOESTERASE 1/PROTEASE 1/LYSOPHOSPHOLIPASE L1"/>
    <property type="match status" value="1"/>
</dbReference>
<dbReference type="CDD" id="cd00063">
    <property type="entry name" value="FN3"/>
    <property type="match status" value="1"/>
</dbReference>
<dbReference type="InterPro" id="IPR036116">
    <property type="entry name" value="FN3_sf"/>
</dbReference>
<dbReference type="SUPFAM" id="SSF49265">
    <property type="entry name" value="Fibronectin type III"/>
    <property type="match status" value="1"/>
</dbReference>
<keyword evidence="4" id="KW-0378">Hydrolase</keyword>
<feature type="non-terminal residue" evidence="4">
    <location>
        <position position="518"/>
    </location>
</feature>
<dbReference type="Gene3D" id="3.40.50.1110">
    <property type="entry name" value="SGNH hydrolase"/>
    <property type="match status" value="1"/>
</dbReference>
<accession>A0A6A5YVX6</accession>
<dbReference type="InterPro" id="IPR003961">
    <property type="entry name" value="FN3_dom"/>
</dbReference>
<reference evidence="4" key="1">
    <citation type="journal article" date="2020" name="Stud. Mycol.">
        <title>101 Dothideomycetes genomes: a test case for predicting lifestyles and emergence of pathogens.</title>
        <authorList>
            <person name="Haridas S."/>
            <person name="Albert R."/>
            <person name="Binder M."/>
            <person name="Bloem J."/>
            <person name="Labutti K."/>
            <person name="Salamov A."/>
            <person name="Andreopoulos B."/>
            <person name="Baker S."/>
            <person name="Barry K."/>
            <person name="Bills G."/>
            <person name="Bluhm B."/>
            <person name="Cannon C."/>
            <person name="Castanera R."/>
            <person name="Culley D."/>
            <person name="Daum C."/>
            <person name="Ezra D."/>
            <person name="Gonzalez J."/>
            <person name="Henrissat B."/>
            <person name="Kuo A."/>
            <person name="Liang C."/>
            <person name="Lipzen A."/>
            <person name="Lutzoni F."/>
            <person name="Magnuson J."/>
            <person name="Mondo S."/>
            <person name="Nolan M."/>
            <person name="Ohm R."/>
            <person name="Pangilinan J."/>
            <person name="Park H.-J."/>
            <person name="Ramirez L."/>
            <person name="Alfaro M."/>
            <person name="Sun H."/>
            <person name="Tritt A."/>
            <person name="Yoshinaga Y."/>
            <person name="Zwiers L.-H."/>
            <person name="Turgeon B."/>
            <person name="Goodwin S."/>
            <person name="Spatafora J."/>
            <person name="Crous P."/>
            <person name="Grigoriev I."/>
        </authorList>
    </citation>
    <scope>NUCLEOTIDE SEQUENCE</scope>
    <source>
        <strain evidence="4">CBS 627.86</strain>
    </source>
</reference>
<dbReference type="Proteomes" id="UP000799770">
    <property type="component" value="Unassembled WGS sequence"/>
</dbReference>
<dbReference type="PANTHER" id="PTHR30383:SF19">
    <property type="entry name" value="FIBRONECTIN TYPE-III DOMAIN-CONTAINING PROTEIN"/>
    <property type="match status" value="1"/>
</dbReference>
<evidence type="ECO:0000256" key="1">
    <source>
        <dbReference type="SAM" id="MobiDB-lite"/>
    </source>
</evidence>
<dbReference type="InterPro" id="IPR013783">
    <property type="entry name" value="Ig-like_fold"/>
</dbReference>
<dbReference type="Pfam" id="PF13472">
    <property type="entry name" value="Lipase_GDSL_2"/>
    <property type="match status" value="1"/>
</dbReference>
<dbReference type="OrthoDB" id="2119228at2759"/>
<sequence length="518" mass="55264">MLVYFPSILAAVLALSQSSKAWTIYPRASIKVMVVGDSISHGLEGDYTWRYRLWQWFQSSGVAVDFAGPYIGTQQPNEAAAPSPPALQNAPAPPSIVRSSGGYAADASSFDSDHFAVWGRQVAQAKGLINGMVKTYQPDYLLVELGFNDLGWFISGPDGTLASMKTLVDNARAAKPDLKFVIANVPYRTHIGGRDDLPIITDQYNALLADAIPKWSTSTSPIKLAKFRENYSCELDACPAGHDGLHPNALGEYQIAHAFTQVLHDDYGLGNGALTVPATVPTRPCPAPLNFKVTSAASGIVVTWDKVYGAFGYQARTQTNGGAWSDIALWGSTPRNDNTWVVDGESLGYMVRSFCGDPDITSDWVSGSAVAHPQTPPGPSNIVTHATADGYQVSWDPVVGATSYDLITWDQDTPGSYIGEVGIEGTSATISHLEPGHHYLVAVATWTSVGGGLPRIANSVRVGSSGAPPPPSDFRVLTVNEGATVHMKWTGSDAASGYNVWSRNINNASDTLKKGQST</sequence>
<dbReference type="InterPro" id="IPR051532">
    <property type="entry name" value="Ester_Hydrolysis_Enzymes"/>
</dbReference>
<dbReference type="AlphaFoldDB" id="A0A6A5YVX6"/>
<dbReference type="InterPro" id="IPR013830">
    <property type="entry name" value="SGNH_hydro"/>
</dbReference>
<dbReference type="Gene3D" id="2.60.40.10">
    <property type="entry name" value="Immunoglobulins"/>
    <property type="match status" value="1"/>
</dbReference>
<evidence type="ECO:0000313" key="4">
    <source>
        <dbReference type="EMBL" id="KAF2111230.1"/>
    </source>
</evidence>
<dbReference type="Pfam" id="PF00041">
    <property type="entry name" value="fn3"/>
    <property type="match status" value="1"/>
</dbReference>